<proteinExistence type="predicted"/>
<dbReference type="GO" id="GO:0016787">
    <property type="term" value="F:hydrolase activity"/>
    <property type="evidence" value="ECO:0007669"/>
    <property type="project" value="UniProtKB-KW"/>
</dbReference>
<name>A0A5B8G3Y6_9RHOB</name>
<organism evidence="3 4">
    <name type="scientific">Paroceanicella profunda</name>
    <dbReference type="NCBI Taxonomy" id="2579971"/>
    <lineage>
        <taxon>Bacteria</taxon>
        <taxon>Pseudomonadati</taxon>
        <taxon>Pseudomonadota</taxon>
        <taxon>Alphaproteobacteria</taxon>
        <taxon>Rhodobacterales</taxon>
        <taxon>Paracoccaceae</taxon>
        <taxon>Paroceanicella</taxon>
    </lineage>
</organism>
<dbReference type="AlphaFoldDB" id="A0A5B8G3Y6"/>
<evidence type="ECO:0000313" key="3">
    <source>
        <dbReference type="EMBL" id="QDL94022.1"/>
    </source>
</evidence>
<reference evidence="3 4" key="1">
    <citation type="submission" date="2019-06" db="EMBL/GenBank/DDBJ databases">
        <title>Genome sequence of Rhodobacteraceae bacterium D4M1.</title>
        <authorList>
            <person name="Cao J."/>
        </authorList>
    </citation>
    <scope>NUCLEOTIDE SEQUENCE [LARGE SCALE GENOMIC DNA]</scope>
    <source>
        <strain evidence="3 4">D4M1</strain>
        <plasmid evidence="4">pd4m1a</plasmid>
    </source>
</reference>
<evidence type="ECO:0000313" key="4">
    <source>
        <dbReference type="Proteomes" id="UP000305888"/>
    </source>
</evidence>
<evidence type="ECO:0000256" key="1">
    <source>
        <dbReference type="ARBA" id="ARBA00022801"/>
    </source>
</evidence>
<geneLocation type="plasmid" evidence="4">
    <name>pd4m1a</name>
</geneLocation>
<dbReference type="EMBL" id="CP040819">
    <property type="protein sequence ID" value="QDL94022.1"/>
    <property type="molecule type" value="Genomic_DNA"/>
</dbReference>
<dbReference type="RefSeq" id="WP_138573541.1">
    <property type="nucleotide sequence ID" value="NZ_CP040819.1"/>
</dbReference>
<keyword evidence="1 3" id="KW-0378">Hydrolase</keyword>
<dbReference type="Proteomes" id="UP000305888">
    <property type="component" value="Plasmid pD4M1A"/>
</dbReference>
<gene>
    <name evidence="3" type="ORF">FDP22_19310</name>
</gene>
<keyword evidence="3" id="KW-0614">Plasmid</keyword>
<dbReference type="InterPro" id="IPR029058">
    <property type="entry name" value="AB_hydrolase_fold"/>
</dbReference>
<dbReference type="PANTHER" id="PTHR48081">
    <property type="entry name" value="AB HYDROLASE SUPERFAMILY PROTEIN C4A8.06C"/>
    <property type="match status" value="1"/>
</dbReference>
<dbReference type="InterPro" id="IPR050300">
    <property type="entry name" value="GDXG_lipolytic_enzyme"/>
</dbReference>
<feature type="domain" description="BD-FAE-like" evidence="2">
    <location>
        <begin position="64"/>
        <end position="163"/>
    </location>
</feature>
<evidence type="ECO:0000259" key="2">
    <source>
        <dbReference type="Pfam" id="PF20434"/>
    </source>
</evidence>
<dbReference type="SUPFAM" id="SSF53474">
    <property type="entry name" value="alpha/beta-Hydrolases"/>
    <property type="match status" value="1"/>
</dbReference>
<dbReference type="InterPro" id="IPR049492">
    <property type="entry name" value="BD-FAE-like_dom"/>
</dbReference>
<dbReference type="Pfam" id="PF20434">
    <property type="entry name" value="BD-FAE"/>
    <property type="match status" value="1"/>
</dbReference>
<protein>
    <submittedName>
        <fullName evidence="3">Alpha/beta hydrolase</fullName>
    </submittedName>
</protein>
<dbReference type="PANTHER" id="PTHR48081:SF33">
    <property type="entry name" value="KYNURENINE FORMAMIDASE"/>
    <property type="match status" value="1"/>
</dbReference>
<dbReference type="OrthoDB" id="9771666at2"/>
<dbReference type="KEGG" id="ppru:FDP22_19310"/>
<accession>A0A5B8G3Y6</accession>
<sequence>MTDLAAEAGWPRATLDVDYNARASVELAQFEAALAAYRAGSERARALPGTRLNLVYDTRSGQALDLYGATSGGAPRPLFVFIHGGYWRALSKEDSAFMAPMLARHGIATAAVDYRLAPEASLTEIVREVRAAIAWLWHEAEALGIDRNRIYVGGSSAGGHLTGCVMASGWQEAFGLPDAPLAGALPVSGLFHLGPIAASFVQEWIALDAAGVSALSPLETISPASGCPAVVAWAAGEPAGFSRQSRAYAAGWQAAGHPTTLLEVPGRHHFDVILELAEEESPLGRALLGLVGAQPS</sequence>
<keyword evidence="4" id="KW-1185">Reference proteome</keyword>
<dbReference type="Gene3D" id="3.40.50.1820">
    <property type="entry name" value="alpha/beta hydrolase"/>
    <property type="match status" value="1"/>
</dbReference>